<dbReference type="SMART" id="SM00448">
    <property type="entry name" value="REC"/>
    <property type="match status" value="1"/>
</dbReference>
<dbReference type="PROSITE" id="PS50110">
    <property type="entry name" value="RESPONSE_REGULATORY"/>
    <property type="match status" value="1"/>
</dbReference>
<dbReference type="InterPro" id="IPR050595">
    <property type="entry name" value="Bact_response_regulator"/>
</dbReference>
<dbReference type="GO" id="GO:0000160">
    <property type="term" value="P:phosphorelay signal transduction system"/>
    <property type="evidence" value="ECO:0007669"/>
    <property type="project" value="InterPro"/>
</dbReference>
<dbReference type="Pfam" id="PF13581">
    <property type="entry name" value="HATPase_c_2"/>
    <property type="match status" value="1"/>
</dbReference>
<feature type="modified residue" description="4-aspartylphosphate" evidence="2">
    <location>
        <position position="189"/>
    </location>
</feature>
<proteinExistence type="predicted"/>
<dbReference type="InterPro" id="IPR001789">
    <property type="entry name" value="Sig_transdc_resp-reg_receiver"/>
</dbReference>
<dbReference type="PANTHER" id="PTHR44591:SF3">
    <property type="entry name" value="RESPONSE REGULATORY DOMAIN-CONTAINING PROTEIN"/>
    <property type="match status" value="1"/>
</dbReference>
<name>A0A2T3NSA3_9GAMM</name>
<reference evidence="4 5" key="1">
    <citation type="submission" date="2018-01" db="EMBL/GenBank/DDBJ databases">
        <title>Whole genome sequencing of Histamine producing bacteria.</title>
        <authorList>
            <person name="Butler K."/>
        </authorList>
    </citation>
    <scope>NUCLEOTIDE SEQUENCE [LARGE SCALE GENOMIC DNA]</scope>
    <source>
        <strain evidence="4 5">DSM 100436</strain>
    </source>
</reference>
<protein>
    <submittedName>
        <fullName evidence="4">Two-component system response regulator</fullName>
    </submittedName>
</protein>
<dbReference type="CDD" id="cd16936">
    <property type="entry name" value="HATPase_RsbW-like"/>
    <property type="match status" value="1"/>
</dbReference>
<comment type="caution">
    <text evidence="4">The sequence shown here is derived from an EMBL/GenBank/DDBJ whole genome shotgun (WGS) entry which is preliminary data.</text>
</comment>
<dbReference type="AlphaFoldDB" id="A0A2T3NSA3"/>
<keyword evidence="1 2" id="KW-0597">Phosphoprotein</keyword>
<organism evidence="4 5">
    <name type="scientific">Photobacterium sanctipauli</name>
    <dbReference type="NCBI Taxonomy" id="1342794"/>
    <lineage>
        <taxon>Bacteria</taxon>
        <taxon>Pseudomonadati</taxon>
        <taxon>Pseudomonadota</taxon>
        <taxon>Gammaproteobacteria</taxon>
        <taxon>Vibrionales</taxon>
        <taxon>Vibrionaceae</taxon>
        <taxon>Photobacterium</taxon>
    </lineage>
</organism>
<dbReference type="Gene3D" id="3.40.50.2300">
    <property type="match status" value="1"/>
</dbReference>
<accession>A0A2T3NSA3</accession>
<dbReference type="InterPro" id="IPR001932">
    <property type="entry name" value="PPM-type_phosphatase-like_dom"/>
</dbReference>
<dbReference type="Pfam" id="PF00072">
    <property type="entry name" value="Response_reg"/>
    <property type="match status" value="1"/>
</dbReference>
<dbReference type="SUPFAM" id="SSF55874">
    <property type="entry name" value="ATPase domain of HSP90 chaperone/DNA topoisomerase II/histidine kinase"/>
    <property type="match status" value="1"/>
</dbReference>
<dbReference type="Gene3D" id="3.30.565.10">
    <property type="entry name" value="Histidine kinase-like ATPase, C-terminal domain"/>
    <property type="match status" value="1"/>
</dbReference>
<evidence type="ECO:0000259" key="3">
    <source>
        <dbReference type="PROSITE" id="PS50110"/>
    </source>
</evidence>
<dbReference type="SUPFAM" id="SSF52172">
    <property type="entry name" value="CheY-like"/>
    <property type="match status" value="1"/>
</dbReference>
<feature type="domain" description="Response regulatory" evidence="3">
    <location>
        <begin position="141"/>
        <end position="256"/>
    </location>
</feature>
<evidence type="ECO:0000256" key="2">
    <source>
        <dbReference type="PROSITE-ProRule" id="PRU00169"/>
    </source>
</evidence>
<dbReference type="RefSeq" id="WP_107272037.1">
    <property type="nucleotide sequence ID" value="NZ_PYMA01000007.1"/>
</dbReference>
<evidence type="ECO:0000313" key="4">
    <source>
        <dbReference type="EMBL" id="PSW19164.1"/>
    </source>
</evidence>
<keyword evidence="5" id="KW-1185">Reference proteome</keyword>
<dbReference type="SMART" id="SM00331">
    <property type="entry name" value="PP2C_SIG"/>
    <property type="match status" value="1"/>
</dbReference>
<dbReference type="PANTHER" id="PTHR44591">
    <property type="entry name" value="STRESS RESPONSE REGULATOR PROTEIN 1"/>
    <property type="match status" value="1"/>
</dbReference>
<evidence type="ECO:0000313" key="5">
    <source>
        <dbReference type="Proteomes" id="UP000241771"/>
    </source>
</evidence>
<dbReference type="Proteomes" id="UP000241771">
    <property type="component" value="Unassembled WGS sequence"/>
</dbReference>
<dbReference type="InterPro" id="IPR036890">
    <property type="entry name" value="HATPase_C_sf"/>
</dbReference>
<dbReference type="InterPro" id="IPR003594">
    <property type="entry name" value="HATPase_dom"/>
</dbReference>
<dbReference type="EMBL" id="PYMA01000007">
    <property type="protein sequence ID" value="PSW19164.1"/>
    <property type="molecule type" value="Genomic_DNA"/>
</dbReference>
<dbReference type="Gene3D" id="3.60.40.10">
    <property type="entry name" value="PPM-type phosphatase domain"/>
    <property type="match status" value="1"/>
</dbReference>
<gene>
    <name evidence="4" type="ORF">C9I98_12380</name>
</gene>
<evidence type="ECO:0000256" key="1">
    <source>
        <dbReference type="ARBA" id="ARBA00022553"/>
    </source>
</evidence>
<dbReference type="InterPro" id="IPR036457">
    <property type="entry name" value="PPM-type-like_dom_sf"/>
</dbReference>
<dbReference type="Pfam" id="PF07228">
    <property type="entry name" value="SpoIIE"/>
    <property type="match status" value="1"/>
</dbReference>
<dbReference type="InterPro" id="IPR011006">
    <property type="entry name" value="CheY-like_superfamily"/>
</dbReference>
<sequence>MNQVLFQREFILSYENLPSIRKMLDDKAPSLQISPDLLQSLKLVSSEYCANLLEHQQKPADTITISYGKHEGLFQYSITDNGTAWPQQQQRLAEASLPNEPCESGMGLALIKATFPEYHYTSHPEFNQITFSLPQQPRQNHLVIVDDNRSQLAILTSYLEQHYQLAVFSTAQDALRWLNTNHCDLVLTDLHMPGINGIDFRQQVAALAQHRLLPFVFISGDSVTETMSTAAQSGIDDFLTKPINKQHLLQVLARILKRHQHLTQAFEDNILQQLDYSPLVEGTISAAHCHPDVVIQLDQDPTFSGDFFVRHTLLDGSSLMILGDMMGHGLIAKANGGINLGMIQGILMDPAITPDQLCERLNQYLFLSKPNSLVCLLIVHYGLDHTATLYNAGMPRPLACQNDCRHIDNTIGLLGLFESIQLECHQIVLAKGDSLHCYSDGLIESSLPTALRNKLISLPASERHQWLWRQDAETPQDDRSLFSLYWNS</sequence>